<protein>
    <submittedName>
        <fullName evidence="1">BnaC07g18160D protein</fullName>
    </submittedName>
</protein>
<evidence type="ECO:0000313" key="1">
    <source>
        <dbReference type="EMBL" id="CDY49483.1"/>
    </source>
</evidence>
<dbReference type="PaxDb" id="3708-A0A078IKA8"/>
<name>A0A078IKA8_BRANA</name>
<organism evidence="1 2">
    <name type="scientific">Brassica napus</name>
    <name type="common">Rape</name>
    <dbReference type="NCBI Taxonomy" id="3708"/>
    <lineage>
        <taxon>Eukaryota</taxon>
        <taxon>Viridiplantae</taxon>
        <taxon>Streptophyta</taxon>
        <taxon>Embryophyta</taxon>
        <taxon>Tracheophyta</taxon>
        <taxon>Spermatophyta</taxon>
        <taxon>Magnoliopsida</taxon>
        <taxon>eudicotyledons</taxon>
        <taxon>Gunneridae</taxon>
        <taxon>Pentapetalae</taxon>
        <taxon>rosids</taxon>
        <taxon>malvids</taxon>
        <taxon>Brassicales</taxon>
        <taxon>Brassicaceae</taxon>
        <taxon>Brassiceae</taxon>
        <taxon>Brassica</taxon>
    </lineage>
</organism>
<sequence length="25" mass="3024">MVKRPELNEGEANRYSFEKVTKLRK</sequence>
<dbReference type="EMBL" id="LK032836">
    <property type="protein sequence ID" value="CDY49483.1"/>
    <property type="molecule type" value="Genomic_DNA"/>
</dbReference>
<dbReference type="Proteomes" id="UP000028999">
    <property type="component" value="Unassembled WGS sequence"/>
</dbReference>
<dbReference type="Gramene" id="CDY49483">
    <property type="protein sequence ID" value="CDY49483"/>
    <property type="gene ID" value="GSBRNA2T00093139001"/>
</dbReference>
<accession>A0A078IKA8</accession>
<dbReference type="AlphaFoldDB" id="A0A078IKA8"/>
<keyword evidence="2" id="KW-1185">Reference proteome</keyword>
<proteinExistence type="predicted"/>
<evidence type="ECO:0000313" key="2">
    <source>
        <dbReference type="Proteomes" id="UP000028999"/>
    </source>
</evidence>
<reference evidence="1 2" key="1">
    <citation type="journal article" date="2014" name="Science">
        <title>Plant genetics. Early allopolyploid evolution in the post-Neolithic Brassica napus oilseed genome.</title>
        <authorList>
            <person name="Chalhoub B."/>
            <person name="Denoeud F."/>
            <person name="Liu S."/>
            <person name="Parkin I.A."/>
            <person name="Tang H."/>
            <person name="Wang X."/>
            <person name="Chiquet J."/>
            <person name="Belcram H."/>
            <person name="Tong C."/>
            <person name="Samans B."/>
            <person name="Correa M."/>
            <person name="Da Silva C."/>
            <person name="Just J."/>
            <person name="Falentin C."/>
            <person name="Koh C.S."/>
            <person name="Le Clainche I."/>
            <person name="Bernard M."/>
            <person name="Bento P."/>
            <person name="Noel B."/>
            <person name="Labadie K."/>
            <person name="Alberti A."/>
            <person name="Charles M."/>
            <person name="Arnaud D."/>
            <person name="Guo H."/>
            <person name="Daviaud C."/>
            <person name="Alamery S."/>
            <person name="Jabbari K."/>
            <person name="Zhao M."/>
            <person name="Edger P.P."/>
            <person name="Chelaifa H."/>
            <person name="Tack D."/>
            <person name="Lassalle G."/>
            <person name="Mestiri I."/>
            <person name="Schnel N."/>
            <person name="Le Paslier M.C."/>
            <person name="Fan G."/>
            <person name="Renault V."/>
            <person name="Bayer P.E."/>
            <person name="Golicz A.A."/>
            <person name="Manoli S."/>
            <person name="Lee T.H."/>
            <person name="Thi V.H."/>
            <person name="Chalabi S."/>
            <person name="Hu Q."/>
            <person name="Fan C."/>
            <person name="Tollenaere R."/>
            <person name="Lu Y."/>
            <person name="Battail C."/>
            <person name="Shen J."/>
            <person name="Sidebottom C.H."/>
            <person name="Wang X."/>
            <person name="Canaguier A."/>
            <person name="Chauveau A."/>
            <person name="Berard A."/>
            <person name="Deniot G."/>
            <person name="Guan M."/>
            <person name="Liu Z."/>
            <person name="Sun F."/>
            <person name="Lim Y.P."/>
            <person name="Lyons E."/>
            <person name="Town C.D."/>
            <person name="Bancroft I."/>
            <person name="Wang X."/>
            <person name="Meng J."/>
            <person name="Ma J."/>
            <person name="Pires J.C."/>
            <person name="King G.J."/>
            <person name="Brunel D."/>
            <person name="Delourme R."/>
            <person name="Renard M."/>
            <person name="Aury J.M."/>
            <person name="Adams K.L."/>
            <person name="Batley J."/>
            <person name="Snowdon R.J."/>
            <person name="Tost J."/>
            <person name="Edwards D."/>
            <person name="Zhou Y."/>
            <person name="Hua W."/>
            <person name="Sharpe A.G."/>
            <person name="Paterson A.H."/>
            <person name="Guan C."/>
            <person name="Wincker P."/>
        </authorList>
    </citation>
    <scope>NUCLEOTIDE SEQUENCE [LARGE SCALE GENOMIC DNA]</scope>
    <source>
        <strain evidence="2">cv. Darmor-bzh</strain>
    </source>
</reference>
<gene>
    <name evidence="1" type="primary">BnaC07g18160D</name>
    <name evidence="1" type="ORF">GSBRNA2T00093139001</name>
</gene>